<reference evidence="1" key="1">
    <citation type="journal article" date="2023" name="G3 (Bethesda)">
        <title>Whole genome assemblies of Zophobas morio and Tenebrio molitor.</title>
        <authorList>
            <person name="Kaur S."/>
            <person name="Stinson S.A."/>
            <person name="diCenzo G.C."/>
        </authorList>
    </citation>
    <scope>NUCLEOTIDE SEQUENCE</scope>
    <source>
        <strain evidence="1">QUZm001</strain>
    </source>
</reference>
<evidence type="ECO:0000313" key="1">
    <source>
        <dbReference type="EMBL" id="KAJ3652383.1"/>
    </source>
</evidence>
<gene>
    <name evidence="1" type="ORF">Zmor_018355</name>
</gene>
<evidence type="ECO:0000313" key="2">
    <source>
        <dbReference type="Proteomes" id="UP001168821"/>
    </source>
</evidence>
<accession>A0AA38IB96</accession>
<name>A0AA38IB96_9CUCU</name>
<dbReference type="AlphaFoldDB" id="A0AA38IB96"/>
<keyword evidence="2" id="KW-1185">Reference proteome</keyword>
<proteinExistence type="predicted"/>
<organism evidence="1 2">
    <name type="scientific">Zophobas morio</name>
    <dbReference type="NCBI Taxonomy" id="2755281"/>
    <lineage>
        <taxon>Eukaryota</taxon>
        <taxon>Metazoa</taxon>
        <taxon>Ecdysozoa</taxon>
        <taxon>Arthropoda</taxon>
        <taxon>Hexapoda</taxon>
        <taxon>Insecta</taxon>
        <taxon>Pterygota</taxon>
        <taxon>Neoptera</taxon>
        <taxon>Endopterygota</taxon>
        <taxon>Coleoptera</taxon>
        <taxon>Polyphaga</taxon>
        <taxon>Cucujiformia</taxon>
        <taxon>Tenebrionidae</taxon>
        <taxon>Zophobas</taxon>
    </lineage>
</organism>
<protein>
    <submittedName>
        <fullName evidence="1">Uncharacterized protein</fullName>
    </submittedName>
</protein>
<dbReference type="Proteomes" id="UP001168821">
    <property type="component" value="Unassembled WGS sequence"/>
</dbReference>
<dbReference type="EMBL" id="JALNTZ010000005">
    <property type="protein sequence ID" value="KAJ3652383.1"/>
    <property type="molecule type" value="Genomic_DNA"/>
</dbReference>
<comment type="caution">
    <text evidence="1">The sequence shown here is derived from an EMBL/GenBank/DDBJ whole genome shotgun (WGS) entry which is preliminary data.</text>
</comment>
<sequence length="143" mass="16933">MSKKTQYLCYRCLQSEEKRLVKCPSCEVVYFCSEEYNIFSDKFDKYHHRKIPFYKGVNEIIIGLASHPSRLNAMVDMATRMKKERLSILKLISLEERKMKLKLKSVRGTIETAQIVLELDELEQERELRPLFASQGQHFQQLL</sequence>